<protein>
    <recommendedName>
        <fullName evidence="6">HTH tetR-type domain-containing protein</fullName>
    </recommendedName>
</protein>
<keyword evidence="4" id="KW-0804">Transcription</keyword>
<dbReference type="KEGG" id="mdx:BTO20_02575"/>
<dbReference type="InterPro" id="IPR001647">
    <property type="entry name" value="HTH_TetR"/>
</dbReference>
<feature type="DNA-binding region" description="H-T-H motif" evidence="5">
    <location>
        <begin position="46"/>
        <end position="65"/>
    </location>
</feature>
<evidence type="ECO:0000256" key="1">
    <source>
        <dbReference type="ARBA" id="ARBA00022491"/>
    </source>
</evidence>
<dbReference type="InterPro" id="IPR003012">
    <property type="entry name" value="Tet_transcr_reg_TetR"/>
</dbReference>
<keyword evidence="3 5" id="KW-0238">DNA-binding</keyword>
<dbReference type="EMBL" id="CP020809">
    <property type="protein sequence ID" value="ART67620.1"/>
    <property type="molecule type" value="Genomic_DNA"/>
</dbReference>
<evidence type="ECO:0000256" key="3">
    <source>
        <dbReference type="ARBA" id="ARBA00023125"/>
    </source>
</evidence>
<reference evidence="7 8" key="1">
    <citation type="submission" date="2017-04" db="EMBL/GenBank/DDBJ databases">
        <title>Whole Genome Sequence of 1,4-Dioxane Degrading Bacterium Mycobacterium dioxanotrophicus PH-06.</title>
        <authorList>
            <person name="He Y."/>
        </authorList>
    </citation>
    <scope>NUCLEOTIDE SEQUENCE [LARGE SCALE GENOMIC DNA]</scope>
    <source>
        <strain evidence="7 8">PH-06</strain>
    </source>
</reference>
<evidence type="ECO:0000313" key="7">
    <source>
        <dbReference type="EMBL" id="ART67620.1"/>
    </source>
</evidence>
<dbReference type="Pfam" id="PF00440">
    <property type="entry name" value="TetR_N"/>
    <property type="match status" value="1"/>
</dbReference>
<keyword evidence="1" id="KW-0678">Repressor</keyword>
<evidence type="ECO:0000313" key="8">
    <source>
        <dbReference type="Proteomes" id="UP000195331"/>
    </source>
</evidence>
<dbReference type="Proteomes" id="UP000195331">
    <property type="component" value="Chromosome"/>
</dbReference>
<dbReference type="PANTHER" id="PTHR30055:SF151">
    <property type="entry name" value="TRANSCRIPTIONAL REGULATORY PROTEIN"/>
    <property type="match status" value="1"/>
</dbReference>
<organism evidence="7 8">
    <name type="scientific">Mycobacterium dioxanotrophicus</name>
    <dbReference type="NCBI Taxonomy" id="482462"/>
    <lineage>
        <taxon>Bacteria</taxon>
        <taxon>Bacillati</taxon>
        <taxon>Actinomycetota</taxon>
        <taxon>Actinomycetes</taxon>
        <taxon>Mycobacteriales</taxon>
        <taxon>Mycobacteriaceae</taxon>
        <taxon>Mycobacterium</taxon>
    </lineage>
</organism>
<dbReference type="InterPro" id="IPR004111">
    <property type="entry name" value="Repressor_TetR_C"/>
</dbReference>
<dbReference type="GO" id="GO:0003700">
    <property type="term" value="F:DNA-binding transcription factor activity"/>
    <property type="evidence" value="ECO:0007669"/>
    <property type="project" value="TreeGrafter"/>
</dbReference>
<dbReference type="Gene3D" id="1.10.357.10">
    <property type="entry name" value="Tetracycline Repressor, domain 2"/>
    <property type="match status" value="1"/>
</dbReference>
<dbReference type="SUPFAM" id="SSF48498">
    <property type="entry name" value="Tetracyclin repressor-like, C-terminal domain"/>
    <property type="match status" value="1"/>
</dbReference>
<dbReference type="PANTHER" id="PTHR30055">
    <property type="entry name" value="HTH-TYPE TRANSCRIPTIONAL REGULATOR RUTR"/>
    <property type="match status" value="1"/>
</dbReference>
<keyword evidence="8" id="KW-1185">Reference proteome</keyword>
<dbReference type="PRINTS" id="PR00400">
    <property type="entry name" value="TETREPRESSOR"/>
</dbReference>
<evidence type="ECO:0000256" key="2">
    <source>
        <dbReference type="ARBA" id="ARBA00023015"/>
    </source>
</evidence>
<dbReference type="InterPro" id="IPR009057">
    <property type="entry name" value="Homeodomain-like_sf"/>
</dbReference>
<dbReference type="SUPFAM" id="SSF46689">
    <property type="entry name" value="Homeodomain-like"/>
    <property type="match status" value="1"/>
</dbReference>
<dbReference type="PRINTS" id="PR00455">
    <property type="entry name" value="HTHTETR"/>
</dbReference>
<sequence length="235" mass="25005">MRTAGRNLQDGAAMAARTTLRGPLSRDEIITAALDLAESDGLEKLSLHRIAAAVGVKTTSLYHHVSDKADVLDAMADHVLSSVVIPDVDAMDWPDAVRATSYAFRTAAMRYPSSAPLLLVRSPDRPTLLPIVDLALRALRRAGLERSLAVHVMRAHIAFLVGSLLRESGVTANGSAATVIAGPHVDLLSAHLPAVAESADELAACDHDAEFEFGLELLVSSVRQRLSARPDRPVG</sequence>
<dbReference type="AlphaFoldDB" id="A0A1Y0BXJ2"/>
<dbReference type="GO" id="GO:0046677">
    <property type="term" value="P:response to antibiotic"/>
    <property type="evidence" value="ECO:0007669"/>
    <property type="project" value="InterPro"/>
</dbReference>
<dbReference type="Gene3D" id="1.10.10.60">
    <property type="entry name" value="Homeodomain-like"/>
    <property type="match status" value="1"/>
</dbReference>
<feature type="domain" description="HTH tetR-type" evidence="6">
    <location>
        <begin position="23"/>
        <end position="83"/>
    </location>
</feature>
<evidence type="ECO:0000256" key="5">
    <source>
        <dbReference type="PROSITE-ProRule" id="PRU00335"/>
    </source>
</evidence>
<dbReference type="InterPro" id="IPR050109">
    <property type="entry name" value="HTH-type_TetR-like_transc_reg"/>
</dbReference>
<evidence type="ECO:0000256" key="4">
    <source>
        <dbReference type="ARBA" id="ARBA00023163"/>
    </source>
</evidence>
<dbReference type="GO" id="GO:0000976">
    <property type="term" value="F:transcription cis-regulatory region binding"/>
    <property type="evidence" value="ECO:0007669"/>
    <property type="project" value="TreeGrafter"/>
</dbReference>
<dbReference type="GO" id="GO:0045892">
    <property type="term" value="P:negative regulation of DNA-templated transcription"/>
    <property type="evidence" value="ECO:0007669"/>
    <property type="project" value="InterPro"/>
</dbReference>
<name>A0A1Y0BXJ2_9MYCO</name>
<keyword evidence="2" id="KW-0805">Transcription regulation</keyword>
<dbReference type="PROSITE" id="PS50977">
    <property type="entry name" value="HTH_TETR_2"/>
    <property type="match status" value="1"/>
</dbReference>
<proteinExistence type="predicted"/>
<dbReference type="InterPro" id="IPR036271">
    <property type="entry name" value="Tet_transcr_reg_TetR-rel_C_sf"/>
</dbReference>
<gene>
    <name evidence="7" type="ORF">BTO20_02575</name>
</gene>
<dbReference type="Pfam" id="PF02909">
    <property type="entry name" value="TetR_C_1"/>
    <property type="match status" value="1"/>
</dbReference>
<accession>A0A1Y0BXJ2</accession>
<evidence type="ECO:0000259" key="6">
    <source>
        <dbReference type="PROSITE" id="PS50977"/>
    </source>
</evidence>